<comment type="caution">
    <text evidence="4">The sequence shown here is derived from an EMBL/GenBank/DDBJ whole genome shotgun (WGS) entry which is preliminary data.</text>
</comment>
<dbReference type="STRING" id="1230338.MOMA_02620"/>
<evidence type="ECO:0008006" key="6">
    <source>
        <dbReference type="Google" id="ProtNLM"/>
    </source>
</evidence>
<keyword evidence="5" id="KW-1185">Reference proteome</keyword>
<gene>
    <name evidence="4" type="ORF">MOMA_02620</name>
</gene>
<reference evidence="4 5" key="1">
    <citation type="journal article" date="2013" name="Genome Announc.">
        <title>Genome Sequence of Moraxella macacae 0408225, a Novel Bacterial Species Isolated from a Cynomolgus Macaque with Epistaxis.</title>
        <authorList>
            <person name="Ladner J.T."/>
            <person name="Whitehouse C.A."/>
            <person name="Koroleva G.I."/>
            <person name="Palacios G.F."/>
        </authorList>
    </citation>
    <scope>NUCLEOTIDE SEQUENCE [LARGE SCALE GENOMIC DNA]</scope>
    <source>
        <strain evidence="4 5">0408225</strain>
    </source>
</reference>
<evidence type="ECO:0000313" key="5">
    <source>
        <dbReference type="Proteomes" id="UP000023795"/>
    </source>
</evidence>
<evidence type="ECO:0000313" key="4">
    <source>
        <dbReference type="EMBL" id="ELA09263.1"/>
    </source>
</evidence>
<dbReference type="InterPro" id="IPR040677">
    <property type="entry name" value="LPD7"/>
</dbReference>
<dbReference type="OrthoDB" id="8967890at2"/>
<evidence type="ECO:0000259" key="2">
    <source>
        <dbReference type="Pfam" id="PF18798"/>
    </source>
</evidence>
<dbReference type="EMBL" id="ANIN01000001">
    <property type="protein sequence ID" value="ELA09263.1"/>
    <property type="molecule type" value="Genomic_DNA"/>
</dbReference>
<sequence>MTNQPQKSYAGIVTGFGEAPYQHDENNSPSYFVQLKMDNGQDRTIWAMGLRESIEKFNIQPGEAVNLLDMGAQDGSKRHIWEVERHEPYQNLQNSIEPDIEQERQAPTNTPKLLDFDKLPSNIKNNYVAVAKNRLLQDEKVNFYDKDDKNQVNIAFEYRNNSLHTSRQDEKTIHAMLDLAQSKNWTAIKLKGTEEFKQKAWLEASLRGIATKGYQPNEKDLAELQLKQTARTTNEVNMEAQKAPEPQQQSKTQEVKAEQTAPIVDGKLTSSNLDNQAKNQAYLEKIGSDFSGATAKNISNSFDKTREYANDFVSNGAEQKELVNFHNGYKAIISKNNLDKMLSNKAHEKSANLPLHLTAVANADKLFENAVFGWQHKDKDEKSGNHIHRAIAPLKIDDQIYVAKLTVKELAREQGNRFYSLEAVEIEQSKSPIPEMVREDLNKQDLSQHRHNRALIDTIVQNAQQYNSTHEKTTPNLQNNNNLPRFAFAVLNTDEYELSEIEKLRHAVHIRDNETYENYVIGTYASEYDDKQFVGVIADYYESDLDYQQKLIGNDNREQVFAKLGMHKELKDVIAFVDGDKDLTTDELDKHLSKDNLQTIVKDTPNLSKHMQVAYNNAQMAGFDKQTLSYMTMAMLGEYDTTWHNKDNVEKNEAILEAVSDILEDDKQKYNQFIDNFSKATNLNLSYMKLEVATAETVTDNRQPLSQDEVSLKQSFSNIGEYSLNQDQLNAIENWRRYLTEAYQDSPDFIAKKINDLNDKIPDIAGGKFNLPPIPDNKIMPTVETPSIHSSNHDRTR</sequence>
<accession>L2F9W5</accession>
<feature type="domain" description="Large polyvalent protein-associated" evidence="3">
    <location>
        <begin position="134"/>
        <end position="225"/>
    </location>
</feature>
<evidence type="ECO:0000259" key="3">
    <source>
        <dbReference type="Pfam" id="PF18821"/>
    </source>
</evidence>
<dbReference type="eggNOG" id="COG4643">
    <property type="taxonomic scope" value="Bacteria"/>
</dbReference>
<proteinExistence type="predicted"/>
<organism evidence="4 5">
    <name type="scientific">Moraxella macacae 0408225</name>
    <dbReference type="NCBI Taxonomy" id="1230338"/>
    <lineage>
        <taxon>Bacteria</taxon>
        <taxon>Pseudomonadati</taxon>
        <taxon>Pseudomonadota</taxon>
        <taxon>Gammaproteobacteria</taxon>
        <taxon>Moraxellales</taxon>
        <taxon>Moraxellaceae</taxon>
        <taxon>Moraxella</taxon>
    </lineage>
</organism>
<dbReference type="Pfam" id="PF18798">
    <property type="entry name" value="LPD3"/>
    <property type="match status" value="1"/>
</dbReference>
<dbReference type="Proteomes" id="UP000023795">
    <property type="component" value="Unassembled WGS sequence"/>
</dbReference>
<dbReference type="PATRIC" id="fig|1230338.3.peg.571"/>
<dbReference type="Pfam" id="PF18821">
    <property type="entry name" value="LPD7"/>
    <property type="match status" value="1"/>
</dbReference>
<feature type="region of interest" description="Disordered" evidence="1">
    <location>
        <begin position="238"/>
        <end position="258"/>
    </location>
</feature>
<name>L2F9W5_9GAMM</name>
<dbReference type="RefSeq" id="WP_009767083.1">
    <property type="nucleotide sequence ID" value="NZ_ANIN01000001.1"/>
</dbReference>
<dbReference type="AlphaFoldDB" id="L2F9W5"/>
<evidence type="ECO:0000256" key="1">
    <source>
        <dbReference type="SAM" id="MobiDB-lite"/>
    </source>
</evidence>
<feature type="domain" description="Large polyvalent protein-associated" evidence="2">
    <location>
        <begin position="302"/>
        <end position="419"/>
    </location>
</feature>
<protein>
    <recommendedName>
        <fullName evidence="6">Large polyvalent protein-associated domain-containing protein</fullName>
    </recommendedName>
</protein>
<dbReference type="InterPro" id="IPR040824">
    <property type="entry name" value="LPD3"/>
</dbReference>